<sequence>MIPQGILCFYHFGWDVLNDFRAAGFSKVKIIIGYDIGKMILGLQLFIMAQK</sequence>
<organism evidence="1 2">
    <name type="scientific">Mucilaginibacter polytrichastri</name>
    <dbReference type="NCBI Taxonomy" id="1302689"/>
    <lineage>
        <taxon>Bacteria</taxon>
        <taxon>Pseudomonadati</taxon>
        <taxon>Bacteroidota</taxon>
        <taxon>Sphingobacteriia</taxon>
        <taxon>Sphingobacteriales</taxon>
        <taxon>Sphingobacteriaceae</taxon>
        <taxon>Mucilaginibacter</taxon>
    </lineage>
</organism>
<gene>
    <name evidence="1" type="ORF">RG47T_4608</name>
</gene>
<dbReference type="AlphaFoldDB" id="A0A1Q6A551"/>
<evidence type="ECO:0000313" key="2">
    <source>
        <dbReference type="Proteomes" id="UP000186720"/>
    </source>
</evidence>
<dbReference type="Proteomes" id="UP000186720">
    <property type="component" value="Unassembled WGS sequence"/>
</dbReference>
<name>A0A1Q6A551_9SPHI</name>
<keyword evidence="2" id="KW-1185">Reference proteome</keyword>
<protein>
    <submittedName>
        <fullName evidence="1">Uncharacterized protein</fullName>
    </submittedName>
</protein>
<dbReference type="EMBL" id="MPPL01000001">
    <property type="protein sequence ID" value="OKS89127.1"/>
    <property type="molecule type" value="Genomic_DNA"/>
</dbReference>
<proteinExistence type="predicted"/>
<reference evidence="1 2" key="1">
    <citation type="submission" date="2016-11" db="EMBL/GenBank/DDBJ databases">
        <title>Whole Genome Sequencing of Mucilaginibacter polytrichastri RG4-7(T) isolated from the moss sample.</title>
        <authorList>
            <person name="Li Y."/>
        </authorList>
    </citation>
    <scope>NUCLEOTIDE SEQUENCE [LARGE SCALE GENOMIC DNA]</scope>
    <source>
        <strain evidence="1 2">RG4-7</strain>
    </source>
</reference>
<accession>A0A1Q6A551</accession>
<evidence type="ECO:0000313" key="1">
    <source>
        <dbReference type="EMBL" id="OKS89127.1"/>
    </source>
</evidence>
<comment type="caution">
    <text evidence="1">The sequence shown here is derived from an EMBL/GenBank/DDBJ whole genome shotgun (WGS) entry which is preliminary data.</text>
</comment>